<dbReference type="OrthoDB" id="5419608at2759"/>
<gene>
    <name evidence="2 4" type="ORF">P152DRAFT_74180</name>
</gene>
<reference evidence="4" key="3">
    <citation type="submission" date="2025-04" db="UniProtKB">
        <authorList>
            <consortium name="RefSeq"/>
        </authorList>
    </citation>
    <scope>IDENTIFICATION</scope>
    <source>
        <strain evidence="4">CBS 781.70</strain>
    </source>
</reference>
<dbReference type="EMBL" id="ML975163">
    <property type="protein sequence ID" value="KAF1811022.1"/>
    <property type="molecule type" value="Genomic_DNA"/>
</dbReference>
<proteinExistence type="predicted"/>
<sequence>MQFKATLLTTALLATSVVAVAEPAPQVTGFNVDPASTSAFQSELSSWMESLTDDPAFTSFGKVIATGVPSSVLNNLLADPSAAVGQFMGDTAPPAWYTALPSSAQSYIQSMGDAQMSIFNKYSGGASTTSSGGSSSGSGSASSSGNDKNDAASQAIGFAKVAAATLAVMGFGIAML</sequence>
<dbReference type="RefSeq" id="XP_033532653.1">
    <property type="nucleotide sequence ID" value="XM_033683232.1"/>
</dbReference>
<dbReference type="AlphaFoldDB" id="A0A6G1FZ79"/>
<evidence type="ECO:0000256" key="1">
    <source>
        <dbReference type="SAM" id="SignalP"/>
    </source>
</evidence>
<dbReference type="GeneID" id="54423802"/>
<feature type="signal peptide" evidence="1">
    <location>
        <begin position="1"/>
        <end position="19"/>
    </location>
</feature>
<keyword evidence="1" id="KW-0732">Signal</keyword>
<feature type="chain" id="PRO_5044631721" evidence="1">
    <location>
        <begin position="20"/>
        <end position="176"/>
    </location>
</feature>
<dbReference type="Proteomes" id="UP000504638">
    <property type="component" value="Unplaced"/>
</dbReference>
<evidence type="ECO:0000313" key="3">
    <source>
        <dbReference type="Proteomes" id="UP000504638"/>
    </source>
</evidence>
<name>A0A6G1FZ79_9PEZI</name>
<keyword evidence="3" id="KW-1185">Reference proteome</keyword>
<reference evidence="4" key="2">
    <citation type="submission" date="2020-04" db="EMBL/GenBank/DDBJ databases">
        <authorList>
            <consortium name="NCBI Genome Project"/>
        </authorList>
    </citation>
    <scope>NUCLEOTIDE SEQUENCE</scope>
    <source>
        <strain evidence="4">CBS 781.70</strain>
    </source>
</reference>
<protein>
    <submittedName>
        <fullName evidence="2 4">Uncharacterized protein</fullName>
    </submittedName>
</protein>
<reference evidence="2 4" key="1">
    <citation type="submission" date="2020-01" db="EMBL/GenBank/DDBJ databases">
        <authorList>
            <consortium name="DOE Joint Genome Institute"/>
            <person name="Haridas S."/>
            <person name="Albert R."/>
            <person name="Binder M."/>
            <person name="Bloem J."/>
            <person name="Labutti K."/>
            <person name="Salamov A."/>
            <person name="Andreopoulos B."/>
            <person name="Baker S.E."/>
            <person name="Barry K."/>
            <person name="Bills G."/>
            <person name="Bluhm B.H."/>
            <person name="Cannon C."/>
            <person name="Castanera R."/>
            <person name="Culley D.E."/>
            <person name="Daum C."/>
            <person name="Ezra D."/>
            <person name="Gonzalez J.B."/>
            <person name="Henrissat B."/>
            <person name="Kuo A."/>
            <person name="Liang C."/>
            <person name="Lipzen A."/>
            <person name="Lutzoni F."/>
            <person name="Magnuson J."/>
            <person name="Mondo S."/>
            <person name="Nolan M."/>
            <person name="Ohm R."/>
            <person name="Pangilinan J."/>
            <person name="Park H.-J."/>
            <person name="Ramirez L."/>
            <person name="Alfaro M."/>
            <person name="Sun H."/>
            <person name="Tritt A."/>
            <person name="Yoshinaga Y."/>
            <person name="Zwiers L.-H."/>
            <person name="Turgeon B.G."/>
            <person name="Goodwin S.B."/>
            <person name="Spatafora J.W."/>
            <person name="Crous P.W."/>
            <person name="Grigoriev I.V."/>
        </authorList>
    </citation>
    <scope>NUCLEOTIDE SEQUENCE</scope>
    <source>
        <strain evidence="2 4">CBS 781.70</strain>
    </source>
</reference>
<evidence type="ECO:0000313" key="2">
    <source>
        <dbReference type="EMBL" id="KAF1811022.1"/>
    </source>
</evidence>
<accession>A0A6G1FZ79</accession>
<evidence type="ECO:0000313" key="4">
    <source>
        <dbReference type="RefSeq" id="XP_033532653.1"/>
    </source>
</evidence>
<organism evidence="2">
    <name type="scientific">Eremomyces bilateralis CBS 781.70</name>
    <dbReference type="NCBI Taxonomy" id="1392243"/>
    <lineage>
        <taxon>Eukaryota</taxon>
        <taxon>Fungi</taxon>
        <taxon>Dikarya</taxon>
        <taxon>Ascomycota</taxon>
        <taxon>Pezizomycotina</taxon>
        <taxon>Dothideomycetes</taxon>
        <taxon>Dothideomycetes incertae sedis</taxon>
        <taxon>Eremomycetales</taxon>
        <taxon>Eremomycetaceae</taxon>
        <taxon>Eremomyces</taxon>
    </lineage>
</organism>